<dbReference type="PANTHER" id="PTHR42696">
    <property type="entry name" value="ASPARTATE AMMONIA-LYASE"/>
    <property type="match status" value="1"/>
</dbReference>
<dbReference type="Pfam" id="PF00206">
    <property type="entry name" value="Lyase_1"/>
    <property type="match status" value="1"/>
</dbReference>
<dbReference type="GO" id="GO:0005829">
    <property type="term" value="C:cytosol"/>
    <property type="evidence" value="ECO:0007669"/>
    <property type="project" value="TreeGrafter"/>
</dbReference>
<keyword evidence="5" id="KW-1185">Reference proteome</keyword>
<name>A0A284VQM8_9EURY</name>
<gene>
    <name evidence="4" type="primary">ansB</name>
    <name evidence="4" type="ORF">MNV_400006</name>
</gene>
<dbReference type="Proteomes" id="UP000218615">
    <property type="component" value="Unassembled WGS sequence"/>
</dbReference>
<proteinExistence type="predicted"/>
<dbReference type="InterPro" id="IPR000362">
    <property type="entry name" value="Fumarate_lyase_fam"/>
</dbReference>
<evidence type="ECO:0000313" key="5">
    <source>
        <dbReference type="Proteomes" id="UP000218615"/>
    </source>
</evidence>
<dbReference type="PANTHER" id="PTHR42696:SF2">
    <property type="entry name" value="ASPARTATE AMMONIA-LYASE"/>
    <property type="match status" value="1"/>
</dbReference>
<dbReference type="FunFam" id="1.20.200.10:FF:000001">
    <property type="entry name" value="Fumarate hydratase, mitochondrial"/>
    <property type="match status" value="1"/>
</dbReference>
<dbReference type="Pfam" id="PF10415">
    <property type="entry name" value="FumaraseC_C"/>
    <property type="match status" value="1"/>
</dbReference>
<dbReference type="GO" id="GO:0008797">
    <property type="term" value="F:aspartate ammonia-lyase activity"/>
    <property type="evidence" value="ECO:0007669"/>
    <property type="project" value="UniProtKB-EC"/>
</dbReference>
<organism evidence="4 5">
    <name type="scientific">Candidatus Methanoperedens nitratireducens</name>
    <dbReference type="NCBI Taxonomy" id="1392998"/>
    <lineage>
        <taxon>Archaea</taxon>
        <taxon>Methanobacteriati</taxon>
        <taxon>Methanobacteriota</taxon>
        <taxon>Stenosarchaea group</taxon>
        <taxon>Methanomicrobia</taxon>
        <taxon>Methanosarcinales</taxon>
        <taxon>ANME-2 cluster</taxon>
        <taxon>Candidatus Methanoperedentaceae</taxon>
        <taxon>Candidatus Methanoperedens</taxon>
    </lineage>
</organism>
<dbReference type="InterPro" id="IPR018951">
    <property type="entry name" value="Fumarase_C_C"/>
</dbReference>
<dbReference type="EC" id="4.3.1.1" evidence="4"/>
<dbReference type="GO" id="GO:0006099">
    <property type="term" value="P:tricarboxylic acid cycle"/>
    <property type="evidence" value="ECO:0007669"/>
    <property type="project" value="InterPro"/>
</dbReference>
<dbReference type="Gene3D" id="1.20.200.10">
    <property type="entry name" value="Fumarase/aspartase (Central domain)"/>
    <property type="match status" value="1"/>
</dbReference>
<reference evidence="5" key="1">
    <citation type="submission" date="2017-06" db="EMBL/GenBank/DDBJ databases">
        <authorList>
            <person name="Cremers G."/>
        </authorList>
    </citation>
    <scope>NUCLEOTIDE SEQUENCE [LARGE SCALE GENOMIC DNA]</scope>
</reference>
<dbReference type="PROSITE" id="PS00163">
    <property type="entry name" value="FUMARATE_LYASES"/>
    <property type="match status" value="1"/>
</dbReference>
<dbReference type="PRINTS" id="PR00149">
    <property type="entry name" value="FUMRATELYASE"/>
</dbReference>
<evidence type="ECO:0000256" key="1">
    <source>
        <dbReference type="ARBA" id="ARBA00023239"/>
    </source>
</evidence>
<dbReference type="InterPro" id="IPR024083">
    <property type="entry name" value="Fumarase/histidase_N"/>
</dbReference>
<feature type="domain" description="Fumarate lyase N-terminal" evidence="2">
    <location>
        <begin position="18"/>
        <end position="346"/>
    </location>
</feature>
<dbReference type="InterPro" id="IPR020557">
    <property type="entry name" value="Fumarate_lyase_CS"/>
</dbReference>
<dbReference type="Gene3D" id="1.10.275.10">
    <property type="entry name" value="Fumarase/aspartase (N-terminal domain)"/>
    <property type="match status" value="1"/>
</dbReference>
<dbReference type="NCBIfam" id="NF008909">
    <property type="entry name" value="PRK12273.1"/>
    <property type="match status" value="1"/>
</dbReference>
<evidence type="ECO:0000259" key="2">
    <source>
        <dbReference type="Pfam" id="PF00206"/>
    </source>
</evidence>
<feature type="domain" description="Fumarase C C-terminal" evidence="3">
    <location>
        <begin position="412"/>
        <end position="465"/>
    </location>
</feature>
<dbReference type="InterPro" id="IPR051546">
    <property type="entry name" value="Aspartate_Ammonia-Lyase"/>
</dbReference>
<dbReference type="FunFam" id="1.10.40.30:FF:000002">
    <property type="entry name" value="Fumarate hydratase class II"/>
    <property type="match status" value="1"/>
</dbReference>
<dbReference type="InterPro" id="IPR008948">
    <property type="entry name" value="L-Aspartase-like"/>
</dbReference>
<dbReference type="FunFam" id="1.10.275.10:FF:000001">
    <property type="entry name" value="Fumarate hydratase, mitochondrial"/>
    <property type="match status" value="1"/>
</dbReference>
<dbReference type="AlphaFoldDB" id="A0A284VQM8"/>
<sequence length="492" mass="54231">MLKIISDTMGRIEKDSLGKIEVPDNVLYGAFTARASRNFRISGLRAKPEFISSIALIKKAAALANMKLGMLDKKIGDAIVQAASEVIEGKYSDQFILDVFQAGAGTPFNMNTNEVIANVAIKTLGGKPGDYHIVHPNNHVNMAQSSNDVIPTAIRISVLLTLPALIRELEETALSFHSKAEEYNNVIKVGRTHLEDAVPIRYGQVFDGYGSSMEKCTGRIKKAQESMLELSIGGTATGTGINTHPEFKKTIISELNGLTGLEFYPGNSIMMSWSMAGFVEMSNSLRILAIELNKISNDLRLLNSGPKAGISEIILPEVEPGSSIMPGKINPSIAEAVNMVCFQVTGNDHAVSLAAEAGQLELNVMTPLIAFDLLWSIKLLINTVRMFREDCVSGIIVDEKRCARLLENSQVLATVLNPYIGYENVAELVKTALHENKSLKQLILERDIIPEIYLNKILDPVKMTEPETIDKRIIEEIKEYWKKREESRIESD</sequence>
<dbReference type="GO" id="GO:0006531">
    <property type="term" value="P:aspartate metabolic process"/>
    <property type="evidence" value="ECO:0007669"/>
    <property type="project" value="TreeGrafter"/>
</dbReference>
<evidence type="ECO:0000259" key="3">
    <source>
        <dbReference type="Pfam" id="PF10415"/>
    </source>
</evidence>
<dbReference type="PRINTS" id="PR00145">
    <property type="entry name" value="ARGSUCLYASE"/>
</dbReference>
<protein>
    <submittedName>
        <fullName evidence="4">Aspartate ammonia-lyase</fullName>
        <ecNumber evidence="4">4.3.1.1</ecNumber>
    </submittedName>
</protein>
<accession>A0A284VQM8</accession>
<dbReference type="STRING" id="1392998.ANME2D_00066"/>
<dbReference type="SUPFAM" id="SSF48557">
    <property type="entry name" value="L-aspartase-like"/>
    <property type="match status" value="1"/>
</dbReference>
<dbReference type="EMBL" id="FZMP01000186">
    <property type="protein sequence ID" value="SNQ61585.1"/>
    <property type="molecule type" value="Genomic_DNA"/>
</dbReference>
<dbReference type="Gene3D" id="1.10.40.30">
    <property type="entry name" value="Fumarase/aspartase (C-terminal domain)"/>
    <property type="match status" value="1"/>
</dbReference>
<evidence type="ECO:0000313" key="4">
    <source>
        <dbReference type="EMBL" id="SNQ61585.1"/>
    </source>
</evidence>
<keyword evidence="1 4" id="KW-0456">Lyase</keyword>
<dbReference type="InterPro" id="IPR022761">
    <property type="entry name" value="Fumarate_lyase_N"/>
</dbReference>